<accession>S3D700</accession>
<dbReference type="OrthoDB" id="1844152at2759"/>
<dbReference type="InterPro" id="IPR017972">
    <property type="entry name" value="Cyt_P450_CS"/>
</dbReference>
<dbReference type="GO" id="GO:0004497">
    <property type="term" value="F:monooxygenase activity"/>
    <property type="evidence" value="ECO:0007669"/>
    <property type="project" value="UniProtKB-KW"/>
</dbReference>
<dbReference type="PANTHER" id="PTHR46206">
    <property type="entry name" value="CYTOCHROME P450"/>
    <property type="match status" value="1"/>
</dbReference>
<dbReference type="GO" id="GO:0016705">
    <property type="term" value="F:oxidoreductase activity, acting on paired donors, with incorporation or reduction of molecular oxygen"/>
    <property type="evidence" value="ECO:0007669"/>
    <property type="project" value="InterPro"/>
</dbReference>
<gene>
    <name evidence="10" type="ORF">GLAREA_06588</name>
</gene>
<proteinExistence type="inferred from homology"/>
<organism evidence="10 11">
    <name type="scientific">Glarea lozoyensis (strain ATCC 20868 / MF5171)</name>
    <dbReference type="NCBI Taxonomy" id="1116229"/>
    <lineage>
        <taxon>Eukaryota</taxon>
        <taxon>Fungi</taxon>
        <taxon>Dikarya</taxon>
        <taxon>Ascomycota</taxon>
        <taxon>Pezizomycotina</taxon>
        <taxon>Leotiomycetes</taxon>
        <taxon>Helotiales</taxon>
        <taxon>Helotiaceae</taxon>
        <taxon>Glarea</taxon>
    </lineage>
</organism>
<feature type="binding site" description="axial binding residue" evidence="8">
    <location>
        <position position="473"/>
    </location>
    <ligand>
        <name>heme</name>
        <dbReference type="ChEBI" id="CHEBI:30413"/>
    </ligand>
    <ligandPart>
        <name>Fe</name>
        <dbReference type="ChEBI" id="CHEBI:18248"/>
    </ligandPart>
</feature>
<dbReference type="GeneID" id="19465641"/>
<dbReference type="Gene3D" id="1.10.630.10">
    <property type="entry name" value="Cytochrome P450"/>
    <property type="match status" value="1"/>
</dbReference>
<keyword evidence="7 9" id="KW-0503">Monooxygenase</keyword>
<dbReference type="InterPro" id="IPR036396">
    <property type="entry name" value="Cyt_P450_sf"/>
</dbReference>
<keyword evidence="3 8" id="KW-0349">Heme</keyword>
<dbReference type="RefSeq" id="XP_008078727.1">
    <property type="nucleotide sequence ID" value="XM_008080536.1"/>
</dbReference>
<dbReference type="SUPFAM" id="SSF48264">
    <property type="entry name" value="Cytochrome P450"/>
    <property type="match status" value="1"/>
</dbReference>
<keyword evidence="5 9" id="KW-0560">Oxidoreductase</keyword>
<dbReference type="PROSITE" id="PS00086">
    <property type="entry name" value="CYTOCHROME_P450"/>
    <property type="match status" value="1"/>
</dbReference>
<evidence type="ECO:0000256" key="3">
    <source>
        <dbReference type="ARBA" id="ARBA00022617"/>
    </source>
</evidence>
<evidence type="ECO:0000256" key="7">
    <source>
        <dbReference type="ARBA" id="ARBA00023033"/>
    </source>
</evidence>
<protein>
    <submittedName>
        <fullName evidence="10">Cytochrome P450</fullName>
    </submittedName>
</protein>
<dbReference type="KEGG" id="glz:GLAREA_06588"/>
<dbReference type="PANTHER" id="PTHR46206:SF1">
    <property type="entry name" value="P450, PUTATIVE (EUROFUNG)-RELATED"/>
    <property type="match status" value="1"/>
</dbReference>
<comment type="similarity">
    <text evidence="2 9">Belongs to the cytochrome P450 family.</text>
</comment>
<dbReference type="eggNOG" id="KOG0157">
    <property type="taxonomic scope" value="Eukaryota"/>
</dbReference>
<dbReference type="HOGENOM" id="CLU_022195_9_0_1"/>
<keyword evidence="11" id="KW-1185">Reference proteome</keyword>
<dbReference type="InterPro" id="IPR001128">
    <property type="entry name" value="Cyt_P450"/>
</dbReference>
<dbReference type="EMBL" id="KE145357">
    <property type="protein sequence ID" value="EPE33575.1"/>
    <property type="molecule type" value="Genomic_DNA"/>
</dbReference>
<comment type="cofactor">
    <cofactor evidence="1 8">
        <name>heme</name>
        <dbReference type="ChEBI" id="CHEBI:30413"/>
    </cofactor>
</comment>
<evidence type="ECO:0000313" key="10">
    <source>
        <dbReference type="EMBL" id="EPE33575.1"/>
    </source>
</evidence>
<evidence type="ECO:0000256" key="2">
    <source>
        <dbReference type="ARBA" id="ARBA00010617"/>
    </source>
</evidence>
<sequence length="534" mass="60404">MAEDASSNSAQEALFAKIGAVHTAVWSTLAVILIGTLINRLTGLRYPASLPRIREKKGTTTFSLRTRLAYYTDAKKLYRDAYEQYSKKGKTCLIPGLGFKTDVIVPGAAIRWITSQPDSVLSYVESALDIDQIEHSVGHRKFVEDGWQSTVLRRDLNSNLETVAPDVWDETCAAIDYRFGDSTTKFKTVHLYDSMKLIIAQASSRFTVSRPLCRNEAYLKNSIEYSDWFVIEAGLIGILPKSWRHYFGSTLALPMRYYEYFIKRELKSTIKERMELLETQSEGPEPLDHLQMMLKFARKNRPQEYNVNDMVKRVSISNIGSIHQSSIAITNAIFNILESDAKYDTIAQIRTEISEFFAEGGNWTKASIAKMYKLDSIIRETLRINSFGNRGVMRQVNVDNLVTEDGFLLPKGAEVSILGHPAATDPDVFPNPDEFDPFRFSRLREASKDSSSQYAFVSTGPTHLAFGHGKHACPGRFILDFELKMALCAVFGRYELKFPAEYKGKRPPLKWVAEAQMLPSWGDVVVRKLEEGLC</sequence>
<dbReference type="CDD" id="cd11041">
    <property type="entry name" value="CYP503A1-like"/>
    <property type="match status" value="1"/>
</dbReference>
<evidence type="ECO:0000256" key="8">
    <source>
        <dbReference type="PIRSR" id="PIRSR602403-1"/>
    </source>
</evidence>
<evidence type="ECO:0000256" key="6">
    <source>
        <dbReference type="ARBA" id="ARBA00023004"/>
    </source>
</evidence>
<evidence type="ECO:0000256" key="5">
    <source>
        <dbReference type="ARBA" id="ARBA00023002"/>
    </source>
</evidence>
<dbReference type="GO" id="GO:0020037">
    <property type="term" value="F:heme binding"/>
    <property type="evidence" value="ECO:0007669"/>
    <property type="project" value="InterPro"/>
</dbReference>
<dbReference type="Pfam" id="PF00067">
    <property type="entry name" value="p450"/>
    <property type="match status" value="1"/>
</dbReference>
<keyword evidence="4 8" id="KW-0479">Metal-binding</keyword>
<evidence type="ECO:0000256" key="1">
    <source>
        <dbReference type="ARBA" id="ARBA00001971"/>
    </source>
</evidence>
<dbReference type="PRINTS" id="PR00465">
    <property type="entry name" value="EP450IV"/>
</dbReference>
<dbReference type="AlphaFoldDB" id="S3D700"/>
<evidence type="ECO:0000256" key="9">
    <source>
        <dbReference type="RuleBase" id="RU000461"/>
    </source>
</evidence>
<dbReference type="GO" id="GO:0005506">
    <property type="term" value="F:iron ion binding"/>
    <property type="evidence" value="ECO:0007669"/>
    <property type="project" value="InterPro"/>
</dbReference>
<keyword evidence="6 8" id="KW-0408">Iron</keyword>
<name>S3D700_GLAL2</name>
<reference evidence="10 11" key="1">
    <citation type="journal article" date="2013" name="BMC Genomics">
        <title>Genomics-driven discovery of the pneumocandin biosynthetic gene cluster in the fungus Glarea lozoyensis.</title>
        <authorList>
            <person name="Chen L."/>
            <person name="Yue Q."/>
            <person name="Zhang X."/>
            <person name="Xiang M."/>
            <person name="Wang C."/>
            <person name="Li S."/>
            <person name="Che Y."/>
            <person name="Ortiz-Lopez F.J."/>
            <person name="Bills G.F."/>
            <person name="Liu X."/>
            <person name="An Z."/>
        </authorList>
    </citation>
    <scope>NUCLEOTIDE SEQUENCE [LARGE SCALE GENOMIC DNA]</scope>
    <source>
        <strain evidence="11">ATCC 20868 / MF5171</strain>
    </source>
</reference>
<dbReference type="Proteomes" id="UP000016922">
    <property type="component" value="Unassembled WGS sequence"/>
</dbReference>
<evidence type="ECO:0000313" key="11">
    <source>
        <dbReference type="Proteomes" id="UP000016922"/>
    </source>
</evidence>
<dbReference type="OMA" id="HASYIQD"/>
<evidence type="ECO:0000256" key="4">
    <source>
        <dbReference type="ARBA" id="ARBA00022723"/>
    </source>
</evidence>
<dbReference type="InterPro" id="IPR002403">
    <property type="entry name" value="Cyt_P450_E_grp-IV"/>
</dbReference>